<proteinExistence type="predicted"/>
<evidence type="ECO:0000313" key="1">
    <source>
        <dbReference type="EMBL" id="QJQ00172.1"/>
    </source>
</evidence>
<gene>
    <name evidence="1" type="ORF">C798_07980</name>
</gene>
<dbReference type="AlphaFoldDB" id="A0A6M3ZRV2"/>
<dbReference type="EMBL" id="CP008956">
    <property type="protein sequence ID" value="QJQ00172.1"/>
    <property type="molecule type" value="Genomic_DNA"/>
</dbReference>
<name>A0A6M3ZRV2_9BURK</name>
<evidence type="ECO:0008006" key="3">
    <source>
        <dbReference type="Google" id="ProtNLM"/>
    </source>
</evidence>
<sequence length="66" mass="7585">MPTFSKHVARPHIDTSVAVTFRLEADEEQRLAELARQDLRTRSSFVRLLILRGMAAYDKDVKAERA</sequence>
<accession>A0A6M3ZRV2</accession>
<protein>
    <recommendedName>
        <fullName evidence="3">Ribbon-helix-helix protein, CopG family</fullName>
    </recommendedName>
</protein>
<dbReference type="RefSeq" id="WP_017454555.1">
    <property type="nucleotide sequence ID" value="NZ_CP008956.1"/>
</dbReference>
<dbReference type="Proteomes" id="UP000501648">
    <property type="component" value="Chromosome"/>
</dbReference>
<organism evidence="1 2">
    <name type="scientific">Herbaspirillum rubrisubalbicans Os34</name>
    <dbReference type="NCBI Taxonomy" id="1235827"/>
    <lineage>
        <taxon>Bacteria</taxon>
        <taxon>Pseudomonadati</taxon>
        <taxon>Pseudomonadota</taxon>
        <taxon>Betaproteobacteria</taxon>
        <taxon>Burkholderiales</taxon>
        <taxon>Oxalobacteraceae</taxon>
        <taxon>Herbaspirillum</taxon>
    </lineage>
</organism>
<evidence type="ECO:0000313" key="2">
    <source>
        <dbReference type="Proteomes" id="UP000501648"/>
    </source>
</evidence>
<reference evidence="1 2" key="1">
    <citation type="journal article" date="2012" name="J. Bacteriol.">
        <title>Genome sequence of the pathogenic Herbaspirillum seropedicae strain Os34, isolated from rice roots.</title>
        <authorList>
            <person name="Ye W."/>
            <person name="Ye S."/>
            <person name="Liu J."/>
            <person name="Chang S."/>
            <person name="Chen M."/>
            <person name="Zhu B."/>
            <person name="Guo L."/>
            <person name="An Q."/>
        </authorList>
    </citation>
    <scope>NUCLEOTIDE SEQUENCE [LARGE SCALE GENOMIC DNA]</scope>
    <source>
        <strain evidence="1 2">Os34</strain>
    </source>
</reference>